<feature type="compositionally biased region" description="Low complexity" evidence="3">
    <location>
        <begin position="38"/>
        <end position="50"/>
    </location>
</feature>
<keyword evidence="6" id="KW-1185">Reference proteome</keyword>
<evidence type="ECO:0000256" key="1">
    <source>
        <dbReference type="ARBA" id="ARBA00004123"/>
    </source>
</evidence>
<feature type="region of interest" description="Disordered" evidence="3">
    <location>
        <begin position="1"/>
        <end position="56"/>
    </location>
</feature>
<accession>A0AAE1US14</accession>
<comment type="caution">
    <text evidence="5">The sequence shown here is derived from an EMBL/GenBank/DDBJ whole genome shotgun (WGS) entry which is preliminary data.</text>
</comment>
<protein>
    <recommendedName>
        <fullName evidence="4">RST domain-containing protein</fullName>
    </recommendedName>
</protein>
<evidence type="ECO:0000313" key="6">
    <source>
        <dbReference type="Proteomes" id="UP001291623"/>
    </source>
</evidence>
<dbReference type="GO" id="GO:0005634">
    <property type="term" value="C:nucleus"/>
    <property type="evidence" value="ECO:0007669"/>
    <property type="project" value="UniProtKB-SubCell"/>
</dbReference>
<organism evidence="5 6">
    <name type="scientific">Anisodus tanguticus</name>
    <dbReference type="NCBI Taxonomy" id="243964"/>
    <lineage>
        <taxon>Eukaryota</taxon>
        <taxon>Viridiplantae</taxon>
        <taxon>Streptophyta</taxon>
        <taxon>Embryophyta</taxon>
        <taxon>Tracheophyta</taxon>
        <taxon>Spermatophyta</taxon>
        <taxon>Magnoliopsida</taxon>
        <taxon>eudicotyledons</taxon>
        <taxon>Gunneridae</taxon>
        <taxon>Pentapetalae</taxon>
        <taxon>asterids</taxon>
        <taxon>lamiids</taxon>
        <taxon>Solanales</taxon>
        <taxon>Solanaceae</taxon>
        <taxon>Solanoideae</taxon>
        <taxon>Hyoscyameae</taxon>
        <taxon>Anisodus</taxon>
    </lineage>
</organism>
<evidence type="ECO:0000256" key="2">
    <source>
        <dbReference type="ARBA" id="ARBA00023242"/>
    </source>
</evidence>
<evidence type="ECO:0000313" key="5">
    <source>
        <dbReference type="EMBL" id="KAK4342518.1"/>
    </source>
</evidence>
<keyword evidence="2" id="KW-0539">Nucleus</keyword>
<dbReference type="InterPro" id="IPR022003">
    <property type="entry name" value="RST"/>
</dbReference>
<evidence type="ECO:0000259" key="4">
    <source>
        <dbReference type="PROSITE" id="PS51879"/>
    </source>
</evidence>
<sequence>MDPSIMKLLEEDEDETMHSGVDLEAFTAALNRDIEGDSSTSQPSKSDSGSTFSLAFPLHIGNSSDIELKQHRTNAPNREQENDSSQELNSFPLQHIHSKDTCQPLQDEQDTLHKSGVLNLKSSDNNPESFESQHLNLKGTSYQQSMQSLATGTSGQQLMAAETSNQPEFASGLSSQPAINVTKQGNQVHLAMLFPHIKPQLDKDRARQL</sequence>
<dbReference type="PROSITE" id="PS51879">
    <property type="entry name" value="RST"/>
    <property type="match status" value="1"/>
</dbReference>
<feature type="domain" description="RST" evidence="4">
    <location>
        <begin position="181"/>
        <end position="209"/>
    </location>
</feature>
<dbReference type="EMBL" id="JAVYJV010000021">
    <property type="protein sequence ID" value="KAK4342518.1"/>
    <property type="molecule type" value="Genomic_DNA"/>
</dbReference>
<comment type="subcellular location">
    <subcellularLocation>
        <location evidence="1">Nucleus</location>
    </subcellularLocation>
</comment>
<dbReference type="Proteomes" id="UP001291623">
    <property type="component" value="Unassembled WGS sequence"/>
</dbReference>
<gene>
    <name evidence="5" type="ORF">RND71_038334</name>
</gene>
<name>A0AAE1US14_9SOLA</name>
<reference evidence="5" key="1">
    <citation type="submission" date="2023-12" db="EMBL/GenBank/DDBJ databases">
        <title>Genome assembly of Anisodus tanguticus.</title>
        <authorList>
            <person name="Wang Y.-J."/>
        </authorList>
    </citation>
    <scope>NUCLEOTIDE SEQUENCE</scope>
    <source>
        <strain evidence="5">KB-2021</strain>
        <tissue evidence="5">Leaf</tissue>
    </source>
</reference>
<dbReference type="AlphaFoldDB" id="A0AAE1US14"/>
<proteinExistence type="predicted"/>
<evidence type="ECO:0000256" key="3">
    <source>
        <dbReference type="SAM" id="MobiDB-lite"/>
    </source>
</evidence>